<proteinExistence type="predicted"/>
<evidence type="ECO:0000313" key="3">
    <source>
        <dbReference type="Proteomes" id="UP000279236"/>
    </source>
</evidence>
<reference evidence="2 3" key="1">
    <citation type="submission" date="2018-11" db="EMBL/GenBank/DDBJ databases">
        <title>Genome sequence of Apiotrichum porosum DSM 27194.</title>
        <authorList>
            <person name="Aliyu H."/>
            <person name="Gorte O."/>
            <person name="Ochsenreither K."/>
        </authorList>
    </citation>
    <scope>NUCLEOTIDE SEQUENCE [LARGE SCALE GENOMIC DNA]</scope>
    <source>
        <strain evidence="2 3">DSM 27194</strain>
    </source>
</reference>
<organism evidence="2 3">
    <name type="scientific">Apiotrichum porosum</name>
    <dbReference type="NCBI Taxonomy" id="105984"/>
    <lineage>
        <taxon>Eukaryota</taxon>
        <taxon>Fungi</taxon>
        <taxon>Dikarya</taxon>
        <taxon>Basidiomycota</taxon>
        <taxon>Agaricomycotina</taxon>
        <taxon>Tremellomycetes</taxon>
        <taxon>Trichosporonales</taxon>
        <taxon>Trichosporonaceae</taxon>
        <taxon>Apiotrichum</taxon>
    </lineage>
</organism>
<sequence>MLGKGSNNEDDVEKTPTRVKQKEVPQAKTPEQLKKGKKHGTTKASPLSANKPPPSSPLVAPATDLDKTMGSNKAVKGSNNENDAWSIDIAGDVNTDPNVTLPIPKTELLSFVQTLSLASHHESACDCYANSLTKFLTALDTLRVVETPSMWAATFFICENIPHGNCPILEALVPRKLVVRNVTGNHLPVSPGWSVPRETEEVVLFLSTVMDRLGKGVDGPKDLIDSYQGQFSTVKKFKIVFWPDLDMTEVNHRPDSQRILGPMEAEAVHREKPIYADHIARILRVLTYGVPRLNSESRPLVTVYGFGQLHLIGFDHSTLVRRYKTRNPNLATYDLATIVKQNASMAHPYLADPRPFMVPCEVQWRTIDSYKRNIDDRKAKVSEFD</sequence>
<dbReference type="GeneID" id="39594118"/>
<dbReference type="EMBL" id="RSCE01000009">
    <property type="protein sequence ID" value="RSH79907.1"/>
    <property type="molecule type" value="Genomic_DNA"/>
</dbReference>
<accession>A0A427XMG5</accession>
<protein>
    <submittedName>
        <fullName evidence="2">Uncharacterized protein</fullName>
    </submittedName>
</protein>
<dbReference type="RefSeq" id="XP_028475016.1">
    <property type="nucleotide sequence ID" value="XM_028624848.1"/>
</dbReference>
<keyword evidence="3" id="KW-1185">Reference proteome</keyword>
<comment type="caution">
    <text evidence="2">The sequence shown here is derived from an EMBL/GenBank/DDBJ whole genome shotgun (WGS) entry which is preliminary data.</text>
</comment>
<feature type="compositionally biased region" description="Basic and acidic residues" evidence="1">
    <location>
        <begin position="13"/>
        <end position="25"/>
    </location>
</feature>
<evidence type="ECO:0000313" key="2">
    <source>
        <dbReference type="EMBL" id="RSH79907.1"/>
    </source>
</evidence>
<gene>
    <name evidence="2" type="ORF">EHS24_009575</name>
</gene>
<name>A0A427XMG5_9TREE</name>
<feature type="region of interest" description="Disordered" evidence="1">
    <location>
        <begin position="1"/>
        <end position="79"/>
    </location>
</feature>
<dbReference type="AlphaFoldDB" id="A0A427XMG5"/>
<dbReference type="Proteomes" id="UP000279236">
    <property type="component" value="Unassembled WGS sequence"/>
</dbReference>
<evidence type="ECO:0000256" key="1">
    <source>
        <dbReference type="SAM" id="MobiDB-lite"/>
    </source>
</evidence>